<evidence type="ECO:0000256" key="2">
    <source>
        <dbReference type="RuleBase" id="RU362097"/>
    </source>
</evidence>
<dbReference type="RefSeq" id="WP_007413030.1">
    <property type="nucleotide sequence ID" value="NZ_ABOX02000003.1"/>
</dbReference>
<keyword evidence="2" id="KW-1134">Transmembrane beta strand</keyword>
<proteinExistence type="inferred from homology"/>
<evidence type="ECO:0000313" key="4">
    <source>
        <dbReference type="EMBL" id="EEF62717.1"/>
    </source>
</evidence>
<dbReference type="Gene3D" id="2.20.200.10">
    <property type="entry name" value="Outer membrane efflux proteins (OEP)"/>
    <property type="match status" value="1"/>
</dbReference>
<dbReference type="EMBL" id="ABOX02000003">
    <property type="protein sequence ID" value="EEF62717.1"/>
    <property type="molecule type" value="Genomic_DNA"/>
</dbReference>
<dbReference type="InterPro" id="IPR010131">
    <property type="entry name" value="MdtP/NodT-like"/>
</dbReference>
<protein>
    <submittedName>
        <fullName evidence="4">RND efflux system, outer membrane lipoprotein, NodT family</fullName>
    </submittedName>
</protein>
<accession>B9XB32</accession>
<evidence type="ECO:0000256" key="3">
    <source>
        <dbReference type="SAM" id="Coils"/>
    </source>
</evidence>
<keyword evidence="2" id="KW-0564">Palmitate</keyword>
<evidence type="ECO:0000313" key="5">
    <source>
        <dbReference type="Proteomes" id="UP000003688"/>
    </source>
</evidence>
<dbReference type="OrthoDB" id="9770517at2"/>
<evidence type="ECO:0000256" key="1">
    <source>
        <dbReference type="ARBA" id="ARBA00007613"/>
    </source>
</evidence>
<dbReference type="GO" id="GO:0005886">
    <property type="term" value="C:plasma membrane"/>
    <property type="evidence" value="ECO:0007669"/>
    <property type="project" value="UniProtKB-SubCell"/>
</dbReference>
<keyword evidence="3" id="KW-0175">Coiled coil</keyword>
<dbReference type="PANTHER" id="PTHR30203:SF32">
    <property type="entry name" value="CATION EFFLUX SYSTEM PROTEIN CUSC"/>
    <property type="match status" value="1"/>
</dbReference>
<sequence>MRKSVLYVLAASMGLVGCTMIPKYERPTAPVSTNWPSGPAYVKGASTSGLDAKAGKGVATADIGWRDFFSDPRLQQLIQLSLTNNLDLRIAALNVEQTQAQYRIQRSELFPTIDAGAGFTRARTPAAFSFNGRAITASQYTANLSTTAYELDLFGRVRSLSRQALEQYFATEEARQSVQISLVAQVAIQYLTERELDEQLVVSRQTLDAVQSSYELNRRSFEAGVASELDLRSAEAQVGSAKANVAAYMRLRAQAVNTLEVLVGQPIPADLPEGRALDAQNFANDLPEGLPSDLLQRRPDIVQAEYQLRAANANIGAARAAFFPRVTLTGAAGGASLQLTDLFKGPAAAWSFSPQITVPIFTGGRNKAELDVAKITKRIEVAQYQRSIQNGFREVADALTARAMLEDQIQAQETQVKAEQQRYLLADRRYRQGVDSYLTVLTAQQDLYSAQQSLLQSRLARFSNFITLYKALGGGWLERTAVARK</sequence>
<comment type="caution">
    <text evidence="4">The sequence shown here is derived from an EMBL/GenBank/DDBJ whole genome shotgun (WGS) entry which is preliminary data.</text>
</comment>
<keyword evidence="2 4" id="KW-0449">Lipoprotein</keyword>
<dbReference type="PANTHER" id="PTHR30203">
    <property type="entry name" value="OUTER MEMBRANE CATION EFFLUX PROTEIN"/>
    <property type="match status" value="1"/>
</dbReference>
<feature type="coiled-coil region" evidence="3">
    <location>
        <begin position="395"/>
        <end position="422"/>
    </location>
</feature>
<keyword evidence="2" id="KW-0812">Transmembrane</keyword>
<dbReference type="Pfam" id="PF02321">
    <property type="entry name" value="OEP"/>
    <property type="match status" value="2"/>
</dbReference>
<gene>
    <name evidence="4" type="ORF">Cflav_PD5352</name>
</gene>
<comment type="subcellular location">
    <subcellularLocation>
        <location evidence="2">Cell membrane</location>
        <topology evidence="2">Lipid-anchor</topology>
    </subcellularLocation>
</comment>
<dbReference type="PROSITE" id="PS51257">
    <property type="entry name" value="PROKAR_LIPOPROTEIN"/>
    <property type="match status" value="1"/>
</dbReference>
<keyword evidence="5" id="KW-1185">Reference proteome</keyword>
<organism evidence="4 5">
    <name type="scientific">Pedosphaera parvula (strain Ellin514)</name>
    <dbReference type="NCBI Taxonomy" id="320771"/>
    <lineage>
        <taxon>Bacteria</taxon>
        <taxon>Pseudomonadati</taxon>
        <taxon>Verrucomicrobiota</taxon>
        <taxon>Pedosphaerae</taxon>
        <taxon>Pedosphaerales</taxon>
        <taxon>Pedosphaeraceae</taxon>
        <taxon>Pedosphaera</taxon>
    </lineage>
</organism>
<dbReference type="Gene3D" id="1.20.1600.10">
    <property type="entry name" value="Outer membrane efflux proteins (OEP)"/>
    <property type="match status" value="1"/>
</dbReference>
<keyword evidence="2" id="KW-0472">Membrane</keyword>
<dbReference type="InterPro" id="IPR003423">
    <property type="entry name" value="OMP_efflux"/>
</dbReference>
<reference evidence="4 5" key="1">
    <citation type="journal article" date="2011" name="J. Bacteriol.">
        <title>Genome sequence of 'Pedosphaera parvula' Ellin514, an aerobic Verrucomicrobial isolate from pasture soil.</title>
        <authorList>
            <person name="Kant R."/>
            <person name="van Passel M.W."/>
            <person name="Sangwan P."/>
            <person name="Palva A."/>
            <person name="Lucas S."/>
            <person name="Copeland A."/>
            <person name="Lapidus A."/>
            <person name="Glavina Del Rio T."/>
            <person name="Dalin E."/>
            <person name="Tice H."/>
            <person name="Bruce D."/>
            <person name="Goodwin L."/>
            <person name="Pitluck S."/>
            <person name="Chertkov O."/>
            <person name="Larimer F.W."/>
            <person name="Land M.L."/>
            <person name="Hauser L."/>
            <person name="Brettin T.S."/>
            <person name="Detter J.C."/>
            <person name="Han S."/>
            <person name="de Vos W.M."/>
            <person name="Janssen P.H."/>
            <person name="Smidt H."/>
        </authorList>
    </citation>
    <scope>NUCLEOTIDE SEQUENCE [LARGE SCALE GENOMIC DNA]</scope>
    <source>
        <strain evidence="4 5">Ellin514</strain>
    </source>
</reference>
<name>B9XB32_PEDPL</name>
<dbReference type="STRING" id="320771.Cflav_PD5352"/>
<dbReference type="NCBIfam" id="TIGR01845">
    <property type="entry name" value="outer_NodT"/>
    <property type="match status" value="1"/>
</dbReference>
<comment type="similarity">
    <text evidence="1 2">Belongs to the outer membrane factor (OMF) (TC 1.B.17) family.</text>
</comment>
<dbReference type="GO" id="GO:0015562">
    <property type="term" value="F:efflux transmembrane transporter activity"/>
    <property type="evidence" value="ECO:0007669"/>
    <property type="project" value="InterPro"/>
</dbReference>
<dbReference type="Proteomes" id="UP000003688">
    <property type="component" value="Unassembled WGS sequence"/>
</dbReference>
<dbReference type="AlphaFoldDB" id="B9XB32"/>
<dbReference type="SUPFAM" id="SSF56954">
    <property type="entry name" value="Outer membrane efflux proteins (OEP)"/>
    <property type="match status" value="1"/>
</dbReference>